<gene>
    <name evidence="2" type="ORF">SPTER_06580</name>
</gene>
<evidence type="ECO:0000313" key="3">
    <source>
        <dbReference type="Proteomes" id="UP000320776"/>
    </source>
</evidence>
<dbReference type="RefSeq" id="WP_144349037.1">
    <property type="nucleotide sequence ID" value="NZ_CP036259.1"/>
</dbReference>
<dbReference type="OrthoDB" id="9836157at2"/>
<sequence length="118" mass="12872">MKIYSLTVLLIALLLTIFSAAALAAGQEFIIINASDSDLYDLSIMPANSTARGPDTLKGQELLSGRSIRAHFPNYDPRVLQWDIVGLTCCGEQLKWQQLDLKATHSITLRAGGLAELK</sequence>
<dbReference type="EMBL" id="CP036259">
    <property type="protein sequence ID" value="QDR79384.1"/>
    <property type="molecule type" value="Genomic_DNA"/>
</dbReference>
<proteinExistence type="predicted"/>
<accession>A0A517DPU5</accession>
<dbReference type="Proteomes" id="UP000320776">
    <property type="component" value="Chromosome"/>
</dbReference>
<organism evidence="2 3">
    <name type="scientific">Sporomusa termitida</name>
    <dbReference type="NCBI Taxonomy" id="2377"/>
    <lineage>
        <taxon>Bacteria</taxon>
        <taxon>Bacillati</taxon>
        <taxon>Bacillota</taxon>
        <taxon>Negativicutes</taxon>
        <taxon>Selenomonadales</taxon>
        <taxon>Sporomusaceae</taxon>
        <taxon>Sporomusa</taxon>
    </lineage>
</organism>
<dbReference type="KEGG" id="sted:SPTER_06580"/>
<evidence type="ECO:0000313" key="2">
    <source>
        <dbReference type="EMBL" id="QDR79384.1"/>
    </source>
</evidence>
<protein>
    <submittedName>
        <fullName evidence="2">Uncharacterized protein</fullName>
    </submittedName>
</protein>
<keyword evidence="3" id="KW-1185">Reference proteome</keyword>
<evidence type="ECO:0000256" key="1">
    <source>
        <dbReference type="SAM" id="SignalP"/>
    </source>
</evidence>
<dbReference type="AlphaFoldDB" id="A0A517DPU5"/>
<feature type="signal peptide" evidence="1">
    <location>
        <begin position="1"/>
        <end position="24"/>
    </location>
</feature>
<reference evidence="2 3" key="1">
    <citation type="submission" date="2019-02" db="EMBL/GenBank/DDBJ databases">
        <title>Closed genome of Sporomusa termitida DSM 4440.</title>
        <authorList>
            <person name="Poehlein A."/>
            <person name="Daniel R."/>
        </authorList>
    </citation>
    <scope>NUCLEOTIDE SEQUENCE [LARGE SCALE GENOMIC DNA]</scope>
    <source>
        <strain evidence="2 3">DSM 4440</strain>
    </source>
</reference>
<keyword evidence="1" id="KW-0732">Signal</keyword>
<name>A0A517DPU5_9FIRM</name>
<feature type="chain" id="PRO_5021766954" evidence="1">
    <location>
        <begin position="25"/>
        <end position="118"/>
    </location>
</feature>